<accession>A0A8H6SU83</accession>
<evidence type="ECO:0000256" key="2">
    <source>
        <dbReference type="PROSITE-ProRule" id="PRU00505"/>
    </source>
</evidence>
<dbReference type="PROSITE" id="PS51088">
    <property type="entry name" value="TEA_2"/>
    <property type="match status" value="1"/>
</dbReference>
<dbReference type="GO" id="GO:0003700">
    <property type="term" value="F:DNA-binding transcription factor activity"/>
    <property type="evidence" value="ECO:0007669"/>
    <property type="project" value="InterPro"/>
</dbReference>
<dbReference type="InterPro" id="IPR038096">
    <property type="entry name" value="TEA/ATTS_sf"/>
</dbReference>
<dbReference type="AlphaFoldDB" id="A0A8H6SU83"/>
<comment type="similarity">
    <text evidence="1">Belongs to the TEC1 family.</text>
</comment>
<gene>
    <name evidence="5" type="ORF">HMN09_00849000</name>
</gene>
<evidence type="ECO:0000256" key="1">
    <source>
        <dbReference type="ARBA" id="ARBA00008421"/>
    </source>
</evidence>
<feature type="DNA-binding region" description="TEA" evidence="2">
    <location>
        <begin position="157"/>
        <end position="241"/>
    </location>
</feature>
<dbReference type="Gene3D" id="6.10.20.40">
    <property type="entry name" value="TEA/ATTS domain"/>
    <property type="match status" value="1"/>
</dbReference>
<feature type="region of interest" description="Disordered" evidence="3">
    <location>
        <begin position="51"/>
        <end position="125"/>
    </location>
</feature>
<reference evidence="5" key="1">
    <citation type="submission" date="2020-05" db="EMBL/GenBank/DDBJ databases">
        <title>Mycena genomes resolve the evolution of fungal bioluminescence.</title>
        <authorList>
            <person name="Tsai I.J."/>
        </authorList>
    </citation>
    <scope>NUCLEOTIDE SEQUENCE</scope>
    <source>
        <strain evidence="5">110903Hualien_Pintung</strain>
    </source>
</reference>
<protein>
    <submittedName>
        <fullName evidence="5">TEA domain-containing protein</fullName>
    </submittedName>
</protein>
<feature type="compositionally biased region" description="Low complexity" evidence="3">
    <location>
        <begin position="54"/>
        <end position="75"/>
    </location>
</feature>
<evidence type="ECO:0000313" key="5">
    <source>
        <dbReference type="EMBL" id="KAF7304467.1"/>
    </source>
</evidence>
<feature type="compositionally biased region" description="Low complexity" evidence="3">
    <location>
        <begin position="257"/>
        <end position="278"/>
    </location>
</feature>
<evidence type="ECO:0000313" key="6">
    <source>
        <dbReference type="Proteomes" id="UP000613580"/>
    </source>
</evidence>
<dbReference type="EMBL" id="JACAZE010000011">
    <property type="protein sequence ID" value="KAF7304467.1"/>
    <property type="molecule type" value="Genomic_DNA"/>
</dbReference>
<organism evidence="5 6">
    <name type="scientific">Mycena chlorophos</name>
    <name type="common">Agaric fungus</name>
    <name type="synonym">Agaricus chlorophos</name>
    <dbReference type="NCBI Taxonomy" id="658473"/>
    <lineage>
        <taxon>Eukaryota</taxon>
        <taxon>Fungi</taxon>
        <taxon>Dikarya</taxon>
        <taxon>Basidiomycota</taxon>
        <taxon>Agaricomycotina</taxon>
        <taxon>Agaricomycetes</taxon>
        <taxon>Agaricomycetidae</taxon>
        <taxon>Agaricales</taxon>
        <taxon>Marasmiineae</taxon>
        <taxon>Mycenaceae</taxon>
        <taxon>Mycena</taxon>
    </lineage>
</organism>
<dbReference type="Pfam" id="PF01285">
    <property type="entry name" value="TEA"/>
    <property type="match status" value="1"/>
</dbReference>
<dbReference type="Proteomes" id="UP000613580">
    <property type="component" value="Unassembled WGS sequence"/>
</dbReference>
<dbReference type="SMART" id="SM00426">
    <property type="entry name" value="TEA"/>
    <property type="match status" value="1"/>
</dbReference>
<sequence length="496" mass="53294">MRPHEIADPNRLGRHASACVYNEREADLLSVVSASLALFVQRRPTANLYNAQMSPVRSTRSAASSSSSHGKTSVPNSPAAFSHSLSPAPSMSSSASSPLSSPPSSYAGSRPGSPAYTPAPLPNKTDNEREAWTALQSAETGDVLRSVLRVRKTWKTARGGETVWPLDLEAALLEARSLLDAIRAGLEQYVPDDSRETRMLGRFPRRNRFISEYILAKTGKHRTPKQVGSRLQQLRESCGGQKLLHLLSPFREPPSSPGSSADSSSSSALGSPTPSAGSFLDQAAAPHTTMYIDILPTSRSPVLQSAHIPSESPVPSQRVLQASPTPRHIGQINPLSTFTSPAPLSAHARFTVLSESAGLVLHAETVPLELLADAPESGDVFANGLYYYSARIVPRYWPVIVESPDPTRFTIFQEIVQDDSAASVVFTATYRFRYPTPSPSSHQCSPLHLSGALPDLDMPMGMPVGLDGESLALGGFMESDYRTVPVSGHGGWHGLQ</sequence>
<comment type="caution">
    <text evidence="5">The sequence shown here is derived from an EMBL/GenBank/DDBJ whole genome shotgun (WGS) entry which is preliminary data.</text>
</comment>
<evidence type="ECO:0000259" key="4">
    <source>
        <dbReference type="PROSITE" id="PS51088"/>
    </source>
</evidence>
<feature type="domain" description="TEA" evidence="4">
    <location>
        <begin position="157"/>
        <end position="241"/>
    </location>
</feature>
<keyword evidence="6" id="KW-1185">Reference proteome</keyword>
<dbReference type="OrthoDB" id="10006572at2759"/>
<feature type="region of interest" description="Disordered" evidence="3">
    <location>
        <begin position="247"/>
        <end position="280"/>
    </location>
</feature>
<proteinExistence type="inferred from homology"/>
<name>A0A8H6SU83_MYCCL</name>
<feature type="compositionally biased region" description="Low complexity" evidence="3">
    <location>
        <begin position="82"/>
        <end position="115"/>
    </location>
</feature>
<evidence type="ECO:0000256" key="3">
    <source>
        <dbReference type="SAM" id="MobiDB-lite"/>
    </source>
</evidence>
<dbReference type="InterPro" id="IPR000818">
    <property type="entry name" value="TEA/ATTS_dom"/>
</dbReference>